<evidence type="ECO:0000256" key="1">
    <source>
        <dbReference type="ARBA" id="ARBA00004141"/>
    </source>
</evidence>
<organism evidence="9 10">
    <name type="scientific">Toxocara canis</name>
    <name type="common">Canine roundworm</name>
    <dbReference type="NCBI Taxonomy" id="6265"/>
    <lineage>
        <taxon>Eukaryota</taxon>
        <taxon>Metazoa</taxon>
        <taxon>Ecdysozoa</taxon>
        <taxon>Nematoda</taxon>
        <taxon>Chromadorea</taxon>
        <taxon>Rhabditida</taxon>
        <taxon>Spirurina</taxon>
        <taxon>Ascaridomorpha</taxon>
        <taxon>Ascaridoidea</taxon>
        <taxon>Toxocaridae</taxon>
        <taxon>Toxocara</taxon>
    </lineage>
</organism>
<feature type="transmembrane region" description="Helical" evidence="7">
    <location>
        <begin position="197"/>
        <end position="217"/>
    </location>
</feature>
<evidence type="ECO:0000256" key="5">
    <source>
        <dbReference type="ARBA" id="ARBA00022989"/>
    </source>
</evidence>
<evidence type="ECO:0000256" key="7">
    <source>
        <dbReference type="RuleBase" id="RU363107"/>
    </source>
</evidence>
<evidence type="ECO:0000256" key="3">
    <source>
        <dbReference type="ARBA" id="ARBA00006483"/>
    </source>
</evidence>
<dbReference type="AlphaFoldDB" id="A0A0B2UMU5"/>
<comment type="caution">
    <text evidence="9">The sequence shown here is derived from an EMBL/GenBank/DDBJ whole genome shotgun (WGS) entry which is preliminary data.</text>
</comment>
<dbReference type="InterPro" id="IPR004895">
    <property type="entry name" value="Prenylated_rab_accept_PRA1"/>
</dbReference>
<keyword evidence="10" id="KW-1185">Reference proteome</keyword>
<protein>
    <recommendedName>
        <fullName evidence="7">PRA1 family protein</fullName>
    </recommendedName>
</protein>
<evidence type="ECO:0000256" key="6">
    <source>
        <dbReference type="ARBA" id="ARBA00023136"/>
    </source>
</evidence>
<dbReference type="Proteomes" id="UP000031036">
    <property type="component" value="Unassembled WGS sequence"/>
</dbReference>
<evidence type="ECO:0000256" key="8">
    <source>
        <dbReference type="SAM" id="MobiDB-lite"/>
    </source>
</evidence>
<gene>
    <name evidence="9" type="primary">Rabac1</name>
    <name evidence="9" type="ORF">Tcan_10270</name>
</gene>
<comment type="subcellular location">
    <subcellularLocation>
        <location evidence="2">Cytoplasmic vesicle</location>
        <location evidence="2">Secretory vesicle</location>
        <location evidence="2">Synaptic vesicle</location>
    </subcellularLocation>
    <subcellularLocation>
        <location evidence="1 7">Membrane</location>
        <topology evidence="1 7">Multi-pass membrane protein</topology>
    </subcellularLocation>
</comment>
<dbReference type="GO" id="GO:0008021">
    <property type="term" value="C:synaptic vesicle"/>
    <property type="evidence" value="ECO:0007669"/>
    <property type="project" value="UniProtKB-SubCell"/>
</dbReference>
<comment type="similarity">
    <text evidence="3 7">Belongs to the PRA1 family.</text>
</comment>
<keyword evidence="5 7" id="KW-1133">Transmembrane helix</keyword>
<dbReference type="PANTHER" id="PTHR19317:SF0">
    <property type="entry name" value="PRENYLATED RAB ACCEPTOR PROTEIN 1"/>
    <property type="match status" value="1"/>
</dbReference>
<proteinExistence type="inferred from homology"/>
<dbReference type="OMA" id="VVYFQSN"/>
<evidence type="ECO:0000256" key="2">
    <source>
        <dbReference type="ARBA" id="ARBA00004234"/>
    </source>
</evidence>
<feature type="transmembrane region" description="Helical" evidence="7">
    <location>
        <begin position="176"/>
        <end position="191"/>
    </location>
</feature>
<evidence type="ECO:0000313" key="10">
    <source>
        <dbReference type="Proteomes" id="UP000031036"/>
    </source>
</evidence>
<dbReference type="Pfam" id="PF03208">
    <property type="entry name" value="PRA1"/>
    <property type="match status" value="1"/>
</dbReference>
<keyword evidence="6 7" id="KW-0472">Membrane</keyword>
<accession>A0A0B2UMU5</accession>
<feature type="transmembrane region" description="Helical" evidence="7">
    <location>
        <begin position="125"/>
        <end position="155"/>
    </location>
</feature>
<sequence>MRGYRQVKGAPHKRSSSSTEDDLSIIEHMTQTSNSTTSAESLTAGNAPASEQQDEPQGSRDVEVGGQELARRTCSGSIGEFMRSWKTAIRPWSEFFHGSQISLPPCLDGYVTRVKKNLTFFLGNYFAITTILLLCSILTSFWLLVSTIILCMLIYMIRSRTIKGPIKVGEEEIPPWILYAAAIFITLPLFIFAHVGYIIYCAIGASIMLILLHATFYGNEMEVKSDADVEAQAEMTESAQMAANEQLIMQGRPIIRVTEPKTRVRFNEDESM</sequence>
<dbReference type="EMBL" id="JPKZ01022854">
    <property type="protein sequence ID" value="KHN70698.1"/>
    <property type="molecule type" value="Genomic_DNA"/>
</dbReference>
<reference evidence="9 10" key="1">
    <citation type="submission" date="2014-11" db="EMBL/GenBank/DDBJ databases">
        <title>Genetic blueprint of the zoonotic pathogen Toxocara canis.</title>
        <authorList>
            <person name="Zhu X.-Q."/>
            <person name="Korhonen P.K."/>
            <person name="Cai H."/>
            <person name="Young N.D."/>
            <person name="Nejsum P."/>
            <person name="von Samson-Himmelstjerna G."/>
            <person name="Boag P.R."/>
            <person name="Tan P."/>
            <person name="Li Q."/>
            <person name="Min J."/>
            <person name="Yang Y."/>
            <person name="Wang X."/>
            <person name="Fang X."/>
            <person name="Hall R.S."/>
            <person name="Hofmann A."/>
            <person name="Sternberg P.W."/>
            <person name="Jex A.R."/>
            <person name="Gasser R.B."/>
        </authorList>
    </citation>
    <scope>NUCLEOTIDE SEQUENCE [LARGE SCALE GENOMIC DNA]</scope>
    <source>
        <strain evidence="9">PN_DK_2014</strain>
    </source>
</reference>
<evidence type="ECO:0000256" key="4">
    <source>
        <dbReference type="ARBA" id="ARBA00022692"/>
    </source>
</evidence>
<dbReference type="STRING" id="6265.A0A0B2UMU5"/>
<keyword evidence="4 7" id="KW-0812">Transmembrane</keyword>
<feature type="region of interest" description="Disordered" evidence="8">
    <location>
        <begin position="1"/>
        <end position="66"/>
    </location>
</feature>
<dbReference type="GO" id="GO:0016020">
    <property type="term" value="C:membrane"/>
    <property type="evidence" value="ECO:0007669"/>
    <property type="project" value="UniProtKB-SubCell"/>
</dbReference>
<dbReference type="GO" id="GO:0005794">
    <property type="term" value="C:Golgi apparatus"/>
    <property type="evidence" value="ECO:0007669"/>
    <property type="project" value="TreeGrafter"/>
</dbReference>
<dbReference type="PANTHER" id="PTHR19317">
    <property type="entry name" value="PRENYLATED RAB ACCEPTOR 1-RELATED"/>
    <property type="match status" value="1"/>
</dbReference>
<feature type="compositionally biased region" description="Polar residues" evidence="8">
    <location>
        <begin position="29"/>
        <end position="44"/>
    </location>
</feature>
<dbReference type="OrthoDB" id="63113at2759"/>
<name>A0A0B2UMU5_TOXCA</name>
<evidence type="ECO:0000313" key="9">
    <source>
        <dbReference type="EMBL" id="KHN70698.1"/>
    </source>
</evidence>